<dbReference type="Proteomes" id="UP000037122">
    <property type="component" value="Unassembled WGS sequence"/>
</dbReference>
<proteinExistence type="predicted"/>
<comment type="caution">
    <text evidence="1">The sequence shown here is derived from an EMBL/GenBank/DDBJ whole genome shotgun (WGS) entry which is preliminary data.</text>
</comment>
<protein>
    <submittedName>
        <fullName evidence="1">Uncharacterized protein</fullName>
    </submittedName>
</protein>
<sequence>MRELKIWKKYQVKDCSGRLLVESLGVCEVLSVLFQKNEEEKEPGSGVVIALKYKKSLSFISPYT</sequence>
<dbReference type="VEuPathDB" id="FungiDB:QG37_03538"/>
<dbReference type="AlphaFoldDB" id="A0A0L0NZH2"/>
<gene>
    <name evidence="1" type="ORF">QG37_03538</name>
</gene>
<evidence type="ECO:0000313" key="1">
    <source>
        <dbReference type="EMBL" id="KND99404.1"/>
    </source>
</evidence>
<accession>A0A0L0NZH2</accession>
<organism evidence="1 2">
    <name type="scientific">Candidozyma auris</name>
    <name type="common">Yeast</name>
    <name type="synonym">Candida auris</name>
    <dbReference type="NCBI Taxonomy" id="498019"/>
    <lineage>
        <taxon>Eukaryota</taxon>
        <taxon>Fungi</taxon>
        <taxon>Dikarya</taxon>
        <taxon>Ascomycota</taxon>
        <taxon>Saccharomycotina</taxon>
        <taxon>Pichiomycetes</taxon>
        <taxon>Metschnikowiaceae</taxon>
        <taxon>Candidozyma</taxon>
    </lineage>
</organism>
<reference evidence="2" key="1">
    <citation type="journal article" date="2015" name="BMC Genomics">
        <title>Draft genome of a commonly misdiagnosed multidrug resistant pathogen Candida auris.</title>
        <authorList>
            <person name="Chatterjee S."/>
            <person name="Alampalli S.V."/>
            <person name="Nageshan R.K."/>
            <person name="Chettiar S.T."/>
            <person name="Joshi S."/>
            <person name="Tatu U.S."/>
        </authorList>
    </citation>
    <scope>NUCLEOTIDE SEQUENCE [LARGE SCALE GENOMIC DNA]</scope>
    <source>
        <strain evidence="2">6684</strain>
    </source>
</reference>
<evidence type="ECO:0000313" key="2">
    <source>
        <dbReference type="Proteomes" id="UP000037122"/>
    </source>
</evidence>
<dbReference type="EMBL" id="LGST01000023">
    <property type="protein sequence ID" value="KND99404.1"/>
    <property type="molecule type" value="Genomic_DNA"/>
</dbReference>
<name>A0A0L0NZH2_CANAR</name>